<accession>A0A4S4K408</accession>
<comment type="caution">
    <text evidence="2">The sequence shown here is derived from an EMBL/GenBank/DDBJ whole genome shotgun (WGS) entry which is preliminary data.</text>
</comment>
<organism evidence="2 3">
    <name type="scientific">Hermanssonia centrifuga</name>
    <dbReference type="NCBI Taxonomy" id="98765"/>
    <lineage>
        <taxon>Eukaryota</taxon>
        <taxon>Fungi</taxon>
        <taxon>Dikarya</taxon>
        <taxon>Basidiomycota</taxon>
        <taxon>Agaricomycotina</taxon>
        <taxon>Agaricomycetes</taxon>
        <taxon>Polyporales</taxon>
        <taxon>Meruliaceae</taxon>
        <taxon>Hermanssonia</taxon>
    </lineage>
</organism>
<sequence length="232" mass="26450">MIDIVSSMQNKITFVLSRIALHLLLMEAESAVIPPTKQLKPDILNEVRHDFNFIINFKALQDAHEQEFEVDAEGNVVGEDKNQEACPDKPLGGNRRIRAQFGRKRTHNEQIIVAPCGVIIARATFYGAEAIHSVAEFIKRTYYADYRPDHIFFDNNCCLKLSVKDDPFFKNIGLTVDVFHFKCKHSTKDLFCQQNCNPAAYPELMRNDGGWYFNSSIAEQTNVWIAGYNAIC</sequence>
<gene>
    <name evidence="2" type="ORF">EW026_g8455</name>
</gene>
<evidence type="ECO:0008006" key="4">
    <source>
        <dbReference type="Google" id="ProtNLM"/>
    </source>
</evidence>
<feature type="signal peptide" evidence="1">
    <location>
        <begin position="1"/>
        <end position="30"/>
    </location>
</feature>
<name>A0A4S4K408_9APHY</name>
<dbReference type="AlphaFoldDB" id="A0A4S4K408"/>
<evidence type="ECO:0000313" key="3">
    <source>
        <dbReference type="Proteomes" id="UP000309038"/>
    </source>
</evidence>
<keyword evidence="1" id="KW-0732">Signal</keyword>
<feature type="chain" id="PRO_5020868739" description="DDE Tnp4 domain-containing protein" evidence="1">
    <location>
        <begin position="31"/>
        <end position="232"/>
    </location>
</feature>
<evidence type="ECO:0000313" key="2">
    <source>
        <dbReference type="EMBL" id="THG92456.1"/>
    </source>
</evidence>
<keyword evidence="3" id="KW-1185">Reference proteome</keyword>
<reference evidence="2 3" key="1">
    <citation type="submission" date="2019-02" db="EMBL/GenBank/DDBJ databases">
        <title>Genome sequencing of the rare red list fungi Phlebia centrifuga.</title>
        <authorList>
            <person name="Buettner E."/>
            <person name="Kellner H."/>
        </authorList>
    </citation>
    <scope>NUCLEOTIDE SEQUENCE [LARGE SCALE GENOMIC DNA]</scope>
    <source>
        <strain evidence="2 3">DSM 108282</strain>
    </source>
</reference>
<proteinExistence type="predicted"/>
<evidence type="ECO:0000256" key="1">
    <source>
        <dbReference type="SAM" id="SignalP"/>
    </source>
</evidence>
<dbReference type="EMBL" id="SGPJ01001237">
    <property type="protein sequence ID" value="THG92456.1"/>
    <property type="molecule type" value="Genomic_DNA"/>
</dbReference>
<dbReference type="Proteomes" id="UP000309038">
    <property type="component" value="Unassembled WGS sequence"/>
</dbReference>
<protein>
    <recommendedName>
        <fullName evidence="4">DDE Tnp4 domain-containing protein</fullName>
    </recommendedName>
</protein>